<dbReference type="Ensembl" id="ENSOANT00000010232.4">
    <property type="protein sequence ID" value="ENSOANP00000010230.4"/>
    <property type="gene ID" value="ENSOANG00000006408.4"/>
</dbReference>
<reference evidence="3" key="2">
    <citation type="submission" date="2025-08" db="UniProtKB">
        <authorList>
            <consortium name="Ensembl"/>
        </authorList>
    </citation>
    <scope>IDENTIFICATION</scope>
    <source>
        <strain evidence="3">Glennie</strain>
    </source>
</reference>
<accession>F6WIK4</accession>
<dbReference type="PANTHER" id="PTHR17550">
    <property type="entry name" value="E3 UBIQUITIN-PROTEIN LIGASE TTC3"/>
    <property type="match status" value="1"/>
</dbReference>
<dbReference type="InterPro" id="IPR043866">
    <property type="entry name" value="TTC3/DZIP3_dom"/>
</dbReference>
<name>F6WIK4_ORNAN</name>
<dbReference type="SUPFAM" id="SSF48452">
    <property type="entry name" value="TPR-like"/>
    <property type="match status" value="1"/>
</dbReference>
<evidence type="ECO:0000256" key="1">
    <source>
        <dbReference type="SAM" id="MobiDB-lite"/>
    </source>
</evidence>
<dbReference type="UniPathway" id="UPA00143"/>
<dbReference type="STRING" id="9258.ENSOANP00000010230"/>
<dbReference type="OMA" id="RTESKEW"/>
<dbReference type="PANTHER" id="PTHR17550:SF4">
    <property type="entry name" value="E3 UBIQUITIN-PROTEIN LIGASE TTC3"/>
    <property type="match status" value="1"/>
</dbReference>
<dbReference type="Gene3D" id="1.25.40.10">
    <property type="entry name" value="Tetratricopeptide repeat domain"/>
    <property type="match status" value="1"/>
</dbReference>
<dbReference type="AlphaFoldDB" id="F6WIK4"/>
<dbReference type="InterPro" id="IPR011990">
    <property type="entry name" value="TPR-like_helical_dom_sf"/>
</dbReference>
<dbReference type="HOGENOM" id="CLU_001829_1_0_1"/>
<dbReference type="GO" id="GO:0016567">
    <property type="term" value="P:protein ubiquitination"/>
    <property type="evidence" value="ECO:0007669"/>
    <property type="project" value="UniProtKB-UniPathway"/>
</dbReference>
<keyword evidence="4" id="KW-1185">Reference proteome</keyword>
<protein>
    <recommendedName>
        <fullName evidence="2">E3 ubiquitin-protein ligase TTC3/DZIP3 domain-containing protein</fullName>
    </recommendedName>
</protein>
<feature type="region of interest" description="Disordered" evidence="1">
    <location>
        <begin position="1"/>
        <end position="111"/>
    </location>
</feature>
<dbReference type="Bgee" id="ENSOANG00000006408">
    <property type="expression patterns" value="Expressed in ovary and 8 other cell types or tissues"/>
</dbReference>
<reference evidence="3 4" key="1">
    <citation type="journal article" date="2008" name="Nature">
        <title>Genome analysis of the platypus reveals unique signatures of evolution.</title>
        <authorList>
            <person name="Warren W.C."/>
            <person name="Hillier L.W."/>
            <person name="Marshall Graves J.A."/>
            <person name="Birney E."/>
            <person name="Ponting C.P."/>
            <person name="Grutzner F."/>
            <person name="Belov K."/>
            <person name="Miller W."/>
            <person name="Clarke L."/>
            <person name="Chinwalla A.T."/>
            <person name="Yang S.P."/>
            <person name="Heger A."/>
            <person name="Locke D.P."/>
            <person name="Miethke P."/>
            <person name="Waters P.D."/>
            <person name="Veyrunes F."/>
            <person name="Fulton L."/>
            <person name="Fulton B."/>
            <person name="Graves T."/>
            <person name="Wallis J."/>
            <person name="Puente X.S."/>
            <person name="Lopez-Otin C."/>
            <person name="Ordonez G.R."/>
            <person name="Eichler E.E."/>
            <person name="Chen L."/>
            <person name="Cheng Z."/>
            <person name="Deakin J.E."/>
            <person name="Alsop A."/>
            <person name="Thompson K."/>
            <person name="Kirby P."/>
            <person name="Papenfuss A.T."/>
            <person name="Wakefield M.J."/>
            <person name="Olender T."/>
            <person name="Lancet D."/>
            <person name="Huttley G.A."/>
            <person name="Smit A.F."/>
            <person name="Pask A."/>
            <person name="Temple-Smith P."/>
            <person name="Batzer M.A."/>
            <person name="Walker J.A."/>
            <person name="Konkel M.K."/>
            <person name="Harris R.S."/>
            <person name="Whittington C.M."/>
            <person name="Wong E.S."/>
            <person name="Gemmell N.J."/>
            <person name="Buschiazzo E."/>
            <person name="Vargas Jentzsch I.M."/>
            <person name="Merkel A."/>
            <person name="Schmitz J."/>
            <person name="Zemann A."/>
            <person name="Churakov G."/>
            <person name="Kriegs J.O."/>
            <person name="Brosius J."/>
            <person name="Murchison E.P."/>
            <person name="Sachidanandam R."/>
            <person name="Smith C."/>
            <person name="Hannon G.J."/>
            <person name="Tsend-Ayush E."/>
            <person name="McMillan D."/>
            <person name="Attenborough R."/>
            <person name="Rens W."/>
            <person name="Ferguson-Smith M."/>
            <person name="Lefevre C.M."/>
            <person name="Sharp J.A."/>
            <person name="Nicholas K.R."/>
            <person name="Ray D.A."/>
            <person name="Kube M."/>
            <person name="Reinhardt R."/>
            <person name="Pringle T.H."/>
            <person name="Taylor J."/>
            <person name="Jones R.C."/>
            <person name="Nixon B."/>
            <person name="Dacheux J.L."/>
            <person name="Niwa H."/>
            <person name="Sekita Y."/>
            <person name="Huang X."/>
            <person name="Stark A."/>
            <person name="Kheradpour P."/>
            <person name="Kellis M."/>
            <person name="Flicek P."/>
            <person name="Chen Y."/>
            <person name="Webber C."/>
            <person name="Hardison R."/>
            <person name="Nelson J."/>
            <person name="Hallsworth-Pepin K."/>
            <person name="Delehaunty K."/>
            <person name="Markovic C."/>
            <person name="Minx P."/>
            <person name="Feng Y."/>
            <person name="Kremitzki C."/>
            <person name="Mitreva M."/>
            <person name="Glasscock J."/>
            <person name="Wylie T."/>
            <person name="Wohldmann P."/>
            <person name="Thiru P."/>
            <person name="Nhan M.N."/>
            <person name="Pohl C.S."/>
            <person name="Smith S.M."/>
            <person name="Hou S."/>
            <person name="Nefedov M."/>
            <person name="de Jong P.J."/>
            <person name="Renfree M.B."/>
            <person name="Mardis E.R."/>
            <person name="Wilson R.K."/>
        </authorList>
    </citation>
    <scope>NUCLEOTIDE SEQUENCE [LARGE SCALE GENOMIC DNA]</scope>
    <source>
        <strain evidence="3 4">Glennie</strain>
    </source>
</reference>
<feature type="domain" description="E3 ubiquitin-protein ligase TTC3/DZIP3" evidence="2">
    <location>
        <begin position="261"/>
        <end position="375"/>
    </location>
</feature>
<evidence type="ECO:0000259" key="2">
    <source>
        <dbReference type="Pfam" id="PF19179"/>
    </source>
</evidence>
<proteinExistence type="predicted"/>
<sequence>MKKSLHEKKLTSDCGSRGPGFCPSHNPKETDNEKRRFISESKDHSCHQKRDIKVAPDVLNSEKQESPSEFPAGHNQKNKGKAKTSSCDSEKTREQLSSKIDSKSNYDKQKSKSLNATQKVALIELTEMLKSLFQDGYTALMDQRYRGAEQAFSQLLNILDPKELKQMNLAITDYLVIIYGYATALLGIGQPEGLSEAENQFKRILEQYSSEGYDCLAYYGIGKVYLRKNKFSDAIYHFEKSKTMIKFIPGVLVWPTTSEIIEESQSERLQSMLENYIEECKFPPEPDAVCSYQNCHGHSKIQIYLTDPDFKGFIRINCCQLCKIEFHISCWKKLKTTFNDKNDKDFLQDPCLTPDCGGIISKIIIFGSTGQIKCEFEHKVVKERDPPRPVVKQKCSR</sequence>
<dbReference type="Proteomes" id="UP000002279">
    <property type="component" value="Chromosome 18"/>
</dbReference>
<dbReference type="eggNOG" id="KOG0800">
    <property type="taxonomic scope" value="Eukaryota"/>
</dbReference>
<organism evidence="3 4">
    <name type="scientific">Ornithorhynchus anatinus</name>
    <name type="common">Duckbill platypus</name>
    <dbReference type="NCBI Taxonomy" id="9258"/>
    <lineage>
        <taxon>Eukaryota</taxon>
        <taxon>Metazoa</taxon>
        <taxon>Chordata</taxon>
        <taxon>Craniata</taxon>
        <taxon>Vertebrata</taxon>
        <taxon>Euteleostomi</taxon>
        <taxon>Mammalia</taxon>
        <taxon>Monotremata</taxon>
        <taxon>Ornithorhynchidae</taxon>
        <taxon>Ornithorhynchus</taxon>
    </lineage>
</organism>
<evidence type="ECO:0000313" key="4">
    <source>
        <dbReference type="Proteomes" id="UP000002279"/>
    </source>
</evidence>
<dbReference type="GeneTree" id="ENSGT00940000154465"/>
<evidence type="ECO:0000313" key="3">
    <source>
        <dbReference type="Ensembl" id="ENSOANP00000010230.4"/>
    </source>
</evidence>
<dbReference type="Pfam" id="PF19179">
    <property type="entry name" value="TTC3_DZIP3_dom"/>
    <property type="match status" value="1"/>
</dbReference>
<dbReference type="InParanoid" id="F6WIK4"/>
<reference evidence="3" key="3">
    <citation type="submission" date="2025-09" db="UniProtKB">
        <authorList>
            <consortium name="Ensembl"/>
        </authorList>
    </citation>
    <scope>IDENTIFICATION</scope>
    <source>
        <strain evidence="3">Glennie</strain>
    </source>
</reference>
<feature type="compositionally biased region" description="Basic and acidic residues" evidence="1">
    <location>
        <begin position="26"/>
        <end position="66"/>
    </location>
</feature>
<feature type="compositionally biased region" description="Basic and acidic residues" evidence="1">
    <location>
        <begin position="88"/>
        <end position="110"/>
    </location>
</feature>